<proteinExistence type="predicted"/>
<keyword evidence="1" id="KW-1133">Transmembrane helix</keyword>
<keyword evidence="1" id="KW-0472">Membrane</keyword>
<dbReference type="AlphaFoldDB" id="A0A1I2BHT1"/>
<keyword evidence="1" id="KW-0812">Transmembrane</keyword>
<accession>A0A1I2BHT1</accession>
<dbReference type="Proteomes" id="UP000198977">
    <property type="component" value="Unassembled WGS sequence"/>
</dbReference>
<evidence type="ECO:0000313" key="2">
    <source>
        <dbReference type="EMBL" id="SFE55734.1"/>
    </source>
</evidence>
<keyword evidence="3" id="KW-1185">Reference proteome</keyword>
<evidence type="ECO:0000256" key="1">
    <source>
        <dbReference type="SAM" id="Phobius"/>
    </source>
</evidence>
<protein>
    <submittedName>
        <fullName evidence="2">Uncharacterized protein</fullName>
    </submittedName>
</protein>
<evidence type="ECO:0000313" key="3">
    <source>
        <dbReference type="Proteomes" id="UP000198977"/>
    </source>
</evidence>
<sequence>MARSRLGWLRFTGSLTLAFYAVFLLGEFLVVGAFGPGMDAAGTLLIYVACLVPALGLAVLARYVTHPVSALSSVFLIITSLGGATLVFLALHVAPPDALNAVVIGMISLFQLAALAVLAISAAAVSWRRSRAVPSPP</sequence>
<name>A0A1I2BHT1_9RHOB</name>
<dbReference type="EMBL" id="FOMW01000008">
    <property type="protein sequence ID" value="SFE55734.1"/>
    <property type="molecule type" value="Genomic_DNA"/>
</dbReference>
<feature type="transmembrane region" description="Helical" evidence="1">
    <location>
        <begin position="73"/>
        <end position="95"/>
    </location>
</feature>
<gene>
    <name evidence="2" type="ORF">SAMN04488523_108110</name>
</gene>
<dbReference type="RefSeq" id="WP_143092452.1">
    <property type="nucleotide sequence ID" value="NZ_FOMW01000008.1"/>
</dbReference>
<reference evidence="2 3" key="1">
    <citation type="submission" date="2016-10" db="EMBL/GenBank/DDBJ databases">
        <authorList>
            <person name="de Groot N.N."/>
        </authorList>
    </citation>
    <scope>NUCLEOTIDE SEQUENCE [LARGE SCALE GENOMIC DNA]</scope>
    <source>
        <strain evidence="2 3">DSM 11443</strain>
    </source>
</reference>
<organism evidence="2 3">
    <name type="scientific">Sulfitobacter brevis</name>
    <dbReference type="NCBI Taxonomy" id="74348"/>
    <lineage>
        <taxon>Bacteria</taxon>
        <taxon>Pseudomonadati</taxon>
        <taxon>Pseudomonadota</taxon>
        <taxon>Alphaproteobacteria</taxon>
        <taxon>Rhodobacterales</taxon>
        <taxon>Roseobacteraceae</taxon>
        <taxon>Sulfitobacter</taxon>
    </lineage>
</organism>
<feature type="transmembrane region" description="Helical" evidence="1">
    <location>
        <begin position="101"/>
        <end position="125"/>
    </location>
</feature>
<feature type="transmembrane region" description="Helical" evidence="1">
    <location>
        <begin position="12"/>
        <end position="34"/>
    </location>
</feature>
<dbReference type="STRING" id="74348.SAMN04488523_108110"/>
<feature type="transmembrane region" description="Helical" evidence="1">
    <location>
        <begin position="40"/>
        <end position="61"/>
    </location>
</feature>